<organism evidence="2 3">
    <name type="scientific">Blastomyces parvus</name>
    <dbReference type="NCBI Taxonomy" id="2060905"/>
    <lineage>
        <taxon>Eukaryota</taxon>
        <taxon>Fungi</taxon>
        <taxon>Dikarya</taxon>
        <taxon>Ascomycota</taxon>
        <taxon>Pezizomycotina</taxon>
        <taxon>Eurotiomycetes</taxon>
        <taxon>Eurotiomycetidae</taxon>
        <taxon>Onygenales</taxon>
        <taxon>Ajellomycetaceae</taxon>
        <taxon>Blastomyces</taxon>
    </lineage>
</organism>
<reference evidence="2 3" key="1">
    <citation type="submission" date="2017-10" db="EMBL/GenBank/DDBJ databases">
        <title>Comparative genomics in systemic dimorphic fungi from Ajellomycetaceae.</title>
        <authorList>
            <person name="Munoz J.F."/>
            <person name="Mcewen J.G."/>
            <person name="Clay O.K."/>
            <person name="Cuomo C.A."/>
        </authorList>
    </citation>
    <scope>NUCLEOTIDE SEQUENCE [LARGE SCALE GENOMIC DNA]</scope>
    <source>
        <strain evidence="2 3">UAMH130</strain>
    </source>
</reference>
<name>A0A2B7WT33_9EURO</name>
<keyword evidence="1" id="KW-0732">Signal</keyword>
<feature type="signal peptide" evidence="1">
    <location>
        <begin position="1"/>
        <end position="19"/>
    </location>
</feature>
<keyword evidence="3" id="KW-1185">Reference proteome</keyword>
<dbReference type="OrthoDB" id="3829264at2759"/>
<dbReference type="EMBL" id="PDNC01000096">
    <property type="protein sequence ID" value="PGG99762.1"/>
    <property type="molecule type" value="Genomic_DNA"/>
</dbReference>
<evidence type="ECO:0000256" key="1">
    <source>
        <dbReference type="SAM" id="SignalP"/>
    </source>
</evidence>
<gene>
    <name evidence="2" type="ORF">GX51_06134</name>
</gene>
<feature type="chain" id="PRO_5012270609" evidence="1">
    <location>
        <begin position="20"/>
        <end position="189"/>
    </location>
</feature>
<protein>
    <submittedName>
        <fullName evidence="2">Uncharacterized protein</fullName>
    </submittedName>
</protein>
<comment type="caution">
    <text evidence="2">The sequence shown here is derived from an EMBL/GenBank/DDBJ whole genome shotgun (WGS) entry which is preliminary data.</text>
</comment>
<sequence>MFRFFFFFYFLCAAVGTSAAPSNPAGDAVTSESSIERRAPMRYVLRTEYPSKNLPLFGVVDLQWETVLWDPDPHLATPVELVPAGIHFNSLVFLTGGHNKLYLNWNNETAQSGVLGSIVTAQPGITGLRLHNMSRELTWEGAQQKRDGWMICPIANKFRMFFLDAIFISPPPYCQGSPVFLDPFPENTT</sequence>
<evidence type="ECO:0000313" key="3">
    <source>
        <dbReference type="Proteomes" id="UP000224080"/>
    </source>
</evidence>
<evidence type="ECO:0000313" key="2">
    <source>
        <dbReference type="EMBL" id="PGG99762.1"/>
    </source>
</evidence>
<proteinExistence type="predicted"/>
<dbReference type="Proteomes" id="UP000224080">
    <property type="component" value="Unassembled WGS sequence"/>
</dbReference>
<accession>A0A2B7WT33</accession>
<dbReference type="AlphaFoldDB" id="A0A2B7WT33"/>